<evidence type="ECO:0000313" key="4">
    <source>
        <dbReference type="Proteomes" id="UP000479526"/>
    </source>
</evidence>
<evidence type="ECO:0000256" key="1">
    <source>
        <dbReference type="ARBA" id="ARBA00022737"/>
    </source>
</evidence>
<evidence type="ECO:0000313" key="3">
    <source>
        <dbReference type="EMBL" id="NAS26633.1"/>
    </source>
</evidence>
<dbReference type="GO" id="GO:0043531">
    <property type="term" value="F:ADP binding"/>
    <property type="evidence" value="ECO:0007669"/>
    <property type="project" value="InterPro"/>
</dbReference>
<keyword evidence="4" id="KW-1185">Reference proteome</keyword>
<dbReference type="RefSeq" id="WP_161483610.1">
    <property type="nucleotide sequence ID" value="NZ_WXEW01000011.1"/>
</dbReference>
<dbReference type="SUPFAM" id="SSF48452">
    <property type="entry name" value="TPR-like"/>
    <property type="match status" value="4"/>
</dbReference>
<dbReference type="Proteomes" id="UP000479526">
    <property type="component" value="Unassembled WGS sequence"/>
</dbReference>
<sequence length="986" mass="105809">MIEFLLGWLAEEALAKGSQRLFAEPDVQAVLKKARAKFEASLPAPVPEAVGMLLTDSAWFAAPESSAVVFKDLFVARFEPLAEAVIQRGPLSGRTAAAVLADHDLTVDDVARIVAEAVESSVREVAAERGGLPELLRQADTRLLLDKVTAPSGLPRAASVTAATGLNNLPRPPATIFVGRGEALRDLDDALTGDANVVITQSVYGLGGVGKSELALHHAHASRARYVLRWWITAADPRRLDAGLAALTRRLTGQEPESTERAVEWAITWLQVHRGWLLILDNVENADDIQPLLGQLNHGHVLITSRRDIGWHRLAIPIKLDVLAPESGTDLLTGLTGRTSAEMRAVAEAIATELGNLPLALEQASAYIHQTGVTFDRYLAKLKAQPAKMHAATGDGSTAYTTIDRLWRITLETIAKRNPTAVGLLHLLAHYAPDDIPREILPTEWNEDETDELLGLLASYSMITLTDDAISMHRLVQAVLRATESAESRGMREPALDLVSAALPENPQQNVAGWSFWRRLTPHVLALAAAEDGSETLGAILNQAVIFELTQGNAAAAHSLACSSLRICEAALGPDHADVASRLANLASTLWSLGRAADALALQQRALTITETTLGADHPDVGDQLANLAITLRALGRTVDALPFNERALTITETAFGPSHPHVAARLANLATTLWTLGRAEEALGLNERALDIAETTYGPDHPNVAEYLSTLAACLRTMGRAADALPLNERALTVTETAFGPEHPEVAARLDGLAASLCTVGRAADALPHQQRALTIAETTLDPHHPNITHQLTNLASVLCALGRVADALPLNERALAIAETTLGPDHPNLAARLAGLAASLYELGRAADALPHQQRALTITETTLGPDHPKVAHRLANLGAILRELGRAADALPHQQRALTITETILGPKHPDVAHHLTNVAVTKRRMGMPDEALPLLNRALDIAAATYGTRHQHYQDAQIERSRTLNAACPCGSGRKFRRCHRK</sequence>
<dbReference type="PANTHER" id="PTHR45641:SF19">
    <property type="entry name" value="NEPHROCYSTIN-3"/>
    <property type="match status" value="1"/>
</dbReference>
<proteinExistence type="predicted"/>
<dbReference type="Gene3D" id="3.40.50.300">
    <property type="entry name" value="P-loop containing nucleotide triphosphate hydrolases"/>
    <property type="match status" value="1"/>
</dbReference>
<keyword evidence="1" id="KW-0677">Repeat</keyword>
<dbReference type="InterPro" id="IPR019734">
    <property type="entry name" value="TPR_rpt"/>
</dbReference>
<dbReference type="Pfam" id="PF13374">
    <property type="entry name" value="TPR_10"/>
    <property type="match status" value="2"/>
</dbReference>
<comment type="caution">
    <text evidence="3">The sequence shown here is derived from an EMBL/GenBank/DDBJ whole genome shotgun (WGS) entry which is preliminary data.</text>
</comment>
<keyword evidence="2" id="KW-0802">TPR repeat</keyword>
<organism evidence="3 4">
    <name type="scientific">Herbidospora solisilvae</name>
    <dbReference type="NCBI Taxonomy" id="2696284"/>
    <lineage>
        <taxon>Bacteria</taxon>
        <taxon>Bacillati</taxon>
        <taxon>Actinomycetota</taxon>
        <taxon>Actinomycetes</taxon>
        <taxon>Streptosporangiales</taxon>
        <taxon>Streptosporangiaceae</taxon>
        <taxon>Herbidospora</taxon>
    </lineage>
</organism>
<dbReference type="PANTHER" id="PTHR45641">
    <property type="entry name" value="TETRATRICOPEPTIDE REPEAT PROTEIN (AFU_ORTHOLOGUE AFUA_6G03870)"/>
    <property type="match status" value="1"/>
</dbReference>
<name>A0A7C9NBJ1_9ACTN</name>
<protein>
    <submittedName>
        <fullName evidence="3">Tetratricopeptide repeat protein</fullName>
    </submittedName>
</protein>
<dbReference type="NCBIfam" id="NF040586">
    <property type="entry name" value="FxSxx_TPR"/>
    <property type="match status" value="1"/>
</dbReference>
<dbReference type="InterPro" id="IPR011990">
    <property type="entry name" value="TPR-like_helical_dom_sf"/>
</dbReference>
<dbReference type="InterPro" id="IPR027417">
    <property type="entry name" value="P-loop_NTPase"/>
</dbReference>
<dbReference type="Pfam" id="PF02810">
    <property type="entry name" value="SEC-C"/>
    <property type="match status" value="1"/>
</dbReference>
<dbReference type="Pfam" id="PF13424">
    <property type="entry name" value="TPR_12"/>
    <property type="match status" value="4"/>
</dbReference>
<dbReference type="SUPFAM" id="SSF52540">
    <property type="entry name" value="P-loop containing nucleoside triphosphate hydrolases"/>
    <property type="match status" value="1"/>
</dbReference>
<dbReference type="Gene3D" id="1.25.40.10">
    <property type="entry name" value="Tetratricopeptide repeat domain"/>
    <property type="match status" value="4"/>
</dbReference>
<dbReference type="SMART" id="SM00028">
    <property type="entry name" value="TPR"/>
    <property type="match status" value="9"/>
</dbReference>
<evidence type="ECO:0000256" key="2">
    <source>
        <dbReference type="ARBA" id="ARBA00022803"/>
    </source>
</evidence>
<reference evidence="3 4" key="1">
    <citation type="submission" date="2020-01" db="EMBL/GenBank/DDBJ databases">
        <title>Herbidospora sp. NEAU-GS84 nov., a novel actinomycete isolated from soil.</title>
        <authorList>
            <person name="Han L."/>
        </authorList>
    </citation>
    <scope>NUCLEOTIDE SEQUENCE [LARGE SCALE GENOMIC DNA]</scope>
    <source>
        <strain evidence="3 4">NEAU-GS84</strain>
    </source>
</reference>
<dbReference type="EMBL" id="WXEW01000011">
    <property type="protein sequence ID" value="NAS26633.1"/>
    <property type="molecule type" value="Genomic_DNA"/>
</dbReference>
<dbReference type="AlphaFoldDB" id="A0A7C9NBJ1"/>
<accession>A0A7C9NBJ1</accession>
<dbReference type="InterPro" id="IPR004027">
    <property type="entry name" value="SEC_C_motif"/>
</dbReference>
<gene>
    <name evidence="3" type="ORF">GT755_33785</name>
</gene>